<reference evidence="2" key="1">
    <citation type="journal article" date="2020" name="New Phytol.">
        <title>Comparative genomics reveals dynamic genome evolution in host specialist ectomycorrhizal fungi.</title>
        <authorList>
            <person name="Lofgren L.A."/>
            <person name="Nguyen N.H."/>
            <person name="Vilgalys R."/>
            <person name="Ruytinx J."/>
            <person name="Liao H.L."/>
            <person name="Branco S."/>
            <person name="Kuo A."/>
            <person name="LaButti K."/>
            <person name="Lipzen A."/>
            <person name="Andreopoulos W."/>
            <person name="Pangilinan J."/>
            <person name="Riley R."/>
            <person name="Hundley H."/>
            <person name="Na H."/>
            <person name="Barry K."/>
            <person name="Grigoriev I.V."/>
            <person name="Stajich J.E."/>
            <person name="Kennedy P.G."/>
        </authorList>
    </citation>
    <scope>NUCLEOTIDE SEQUENCE</scope>
    <source>
        <strain evidence="2">FC423</strain>
    </source>
</reference>
<dbReference type="AlphaFoldDB" id="A0A9P7JNK3"/>
<proteinExistence type="predicted"/>
<dbReference type="GeneID" id="64704566"/>
<evidence type="ECO:0000313" key="2">
    <source>
        <dbReference type="EMBL" id="KAG2092786.1"/>
    </source>
</evidence>
<evidence type="ECO:0000313" key="3">
    <source>
        <dbReference type="Proteomes" id="UP000823399"/>
    </source>
</evidence>
<name>A0A9P7JNK3_9AGAM</name>
<protein>
    <submittedName>
        <fullName evidence="2">Uncharacterized protein</fullName>
    </submittedName>
</protein>
<organism evidence="2 3">
    <name type="scientific">Suillus discolor</name>
    <dbReference type="NCBI Taxonomy" id="1912936"/>
    <lineage>
        <taxon>Eukaryota</taxon>
        <taxon>Fungi</taxon>
        <taxon>Dikarya</taxon>
        <taxon>Basidiomycota</taxon>
        <taxon>Agaricomycotina</taxon>
        <taxon>Agaricomycetes</taxon>
        <taxon>Agaricomycetidae</taxon>
        <taxon>Boletales</taxon>
        <taxon>Suillineae</taxon>
        <taxon>Suillaceae</taxon>
        <taxon>Suillus</taxon>
    </lineage>
</organism>
<dbReference type="Gene3D" id="3.30.160.60">
    <property type="entry name" value="Classic Zinc Finger"/>
    <property type="match status" value="1"/>
</dbReference>
<dbReference type="RefSeq" id="XP_041286961.1">
    <property type="nucleotide sequence ID" value="XM_041442307.1"/>
</dbReference>
<feature type="coiled-coil region" evidence="1">
    <location>
        <begin position="17"/>
        <end position="51"/>
    </location>
</feature>
<comment type="caution">
    <text evidence="2">The sequence shown here is derived from an EMBL/GenBank/DDBJ whole genome shotgun (WGS) entry which is preliminary data.</text>
</comment>
<gene>
    <name evidence="2" type="ORF">F5147DRAFT_779530</name>
</gene>
<evidence type="ECO:0000256" key="1">
    <source>
        <dbReference type="SAM" id="Coils"/>
    </source>
</evidence>
<accession>A0A9P7JNK3</accession>
<keyword evidence="3" id="KW-1185">Reference proteome</keyword>
<sequence>MDPQNPDDQYRLTLLAIIEAILRLEKLDHRLDKLERRLDASDHSVRDAMQEIRSIKNLAGYHRLGLIMEHSGGRDGTVDSKAGVNDLNATSLGSWHDSQIAASHGTSSGVIESLSGGTTGLLSYGARSSPITFKHVGGRDGIVGSQAQLNSLNAIPLFIPSHGPYLVPQPAPHEVSYGVTGSVSEDTEGLLLNGTLGFANNVTHLGLPVSYDMDGIVDSQAGINSLDAVLPSISSHDPYFVPQPAPHEVGSVVQISQTKVKVNRPKVKCPRDKCPKFISEDGLTRHINEVHEKKVVTVCPGCKKAFTRMNVMTHHVCPFGGS</sequence>
<dbReference type="Proteomes" id="UP000823399">
    <property type="component" value="Unassembled WGS sequence"/>
</dbReference>
<dbReference type="EMBL" id="JABBWM010000088">
    <property type="protein sequence ID" value="KAG2092786.1"/>
    <property type="molecule type" value="Genomic_DNA"/>
</dbReference>
<dbReference type="OrthoDB" id="2673984at2759"/>
<keyword evidence="1" id="KW-0175">Coiled coil</keyword>